<keyword evidence="1" id="KW-0472">Membrane</keyword>
<sequence length="267" mass="27953">MTGRSLARGLAGIVALLIGVALFEIVQAPVVDAIGGPRGLDAILDRIPPALQAFTRTRPEFMAISGLAGYLSLGFTHPLYLTLCASAIVGFAARSLAGEMERGTVQLALARPVSRTQLYLSRTFGVLVISVVLAAVGPLGLIAGYRWAQPVGEFSISHLVPMAFGSLALFLAIGGLALLGSAAASSAGRVLGWGLAVFVLMYFVDYFAGIWSFLKPVEFLSLFDYYDPTTSLVVGSVDSQNLLVLGLVGLAGWAAGLAVFANRDFPT</sequence>
<feature type="transmembrane region" description="Helical" evidence="1">
    <location>
        <begin position="159"/>
        <end position="179"/>
    </location>
</feature>
<feature type="transmembrane region" description="Helical" evidence="1">
    <location>
        <begin position="242"/>
        <end position="261"/>
    </location>
</feature>
<dbReference type="GO" id="GO:0005886">
    <property type="term" value="C:plasma membrane"/>
    <property type="evidence" value="ECO:0007669"/>
    <property type="project" value="UniProtKB-SubCell"/>
</dbReference>
<dbReference type="AlphaFoldDB" id="A0A6J4UWI1"/>
<accession>A0A6J4UWI1</accession>
<keyword evidence="1" id="KW-0812">Transmembrane</keyword>
<evidence type="ECO:0000313" key="2">
    <source>
        <dbReference type="EMBL" id="CAA9559911.1"/>
    </source>
</evidence>
<feature type="transmembrane region" description="Helical" evidence="1">
    <location>
        <begin position="79"/>
        <end position="97"/>
    </location>
</feature>
<dbReference type="GO" id="GO:0140359">
    <property type="term" value="F:ABC-type transporter activity"/>
    <property type="evidence" value="ECO:0007669"/>
    <property type="project" value="InterPro"/>
</dbReference>
<dbReference type="EMBL" id="CADCWF010000156">
    <property type="protein sequence ID" value="CAA9559911.1"/>
    <property type="molecule type" value="Genomic_DNA"/>
</dbReference>
<gene>
    <name evidence="2" type="ORF">AVDCRST_MAG59-2478</name>
</gene>
<feature type="transmembrane region" description="Helical" evidence="1">
    <location>
        <begin position="118"/>
        <end position="147"/>
    </location>
</feature>
<reference evidence="2" key="1">
    <citation type="submission" date="2020-02" db="EMBL/GenBank/DDBJ databases">
        <authorList>
            <person name="Meier V. D."/>
        </authorList>
    </citation>
    <scope>NUCLEOTIDE SEQUENCE</scope>
    <source>
        <strain evidence="2">AVDCRST_MAG59</strain>
    </source>
</reference>
<dbReference type="Pfam" id="PF12679">
    <property type="entry name" value="ABC2_membrane_2"/>
    <property type="match status" value="1"/>
</dbReference>
<feature type="transmembrane region" description="Helical" evidence="1">
    <location>
        <begin position="191"/>
        <end position="214"/>
    </location>
</feature>
<protein>
    <submittedName>
        <fullName evidence="2">Uncharacterized protein</fullName>
    </submittedName>
</protein>
<dbReference type="PANTHER" id="PTHR37305">
    <property type="entry name" value="INTEGRAL MEMBRANE PROTEIN-RELATED"/>
    <property type="match status" value="1"/>
</dbReference>
<proteinExistence type="predicted"/>
<evidence type="ECO:0000256" key="1">
    <source>
        <dbReference type="SAM" id="Phobius"/>
    </source>
</evidence>
<keyword evidence="1" id="KW-1133">Transmembrane helix</keyword>
<name>A0A6J4UWI1_9BACT</name>
<dbReference type="PANTHER" id="PTHR37305:SF1">
    <property type="entry name" value="MEMBRANE PROTEIN"/>
    <property type="match status" value="1"/>
</dbReference>
<organism evidence="2">
    <name type="scientific">uncultured Thermomicrobiales bacterium</name>
    <dbReference type="NCBI Taxonomy" id="1645740"/>
    <lineage>
        <taxon>Bacteria</taxon>
        <taxon>Pseudomonadati</taxon>
        <taxon>Thermomicrobiota</taxon>
        <taxon>Thermomicrobia</taxon>
        <taxon>Thermomicrobiales</taxon>
        <taxon>environmental samples</taxon>
    </lineage>
</organism>